<dbReference type="Gene3D" id="1.10.357.10">
    <property type="entry name" value="Tetracycline Repressor, domain 2"/>
    <property type="match status" value="1"/>
</dbReference>
<dbReference type="Pfam" id="PF17920">
    <property type="entry name" value="TetR_C_16"/>
    <property type="match status" value="1"/>
</dbReference>
<dbReference type="InterPro" id="IPR050109">
    <property type="entry name" value="HTH-type_TetR-like_transc_reg"/>
</dbReference>
<dbReference type="Gene3D" id="1.10.10.60">
    <property type="entry name" value="Homeodomain-like"/>
    <property type="match status" value="1"/>
</dbReference>
<evidence type="ECO:0000256" key="2">
    <source>
        <dbReference type="PROSITE-ProRule" id="PRU00335"/>
    </source>
</evidence>
<dbReference type="RefSeq" id="WP_021344364.1">
    <property type="nucleotide sequence ID" value="NZ_JAOPFY010000005.1"/>
</dbReference>
<organism evidence="4 5">
    <name type="scientific">Rhodococcus erythropolis</name>
    <name type="common">Arthrobacter picolinophilus</name>
    <dbReference type="NCBI Taxonomy" id="1833"/>
    <lineage>
        <taxon>Bacteria</taxon>
        <taxon>Bacillati</taxon>
        <taxon>Actinomycetota</taxon>
        <taxon>Actinomycetes</taxon>
        <taxon>Mycobacteriales</taxon>
        <taxon>Nocardiaceae</taxon>
        <taxon>Rhodococcus</taxon>
        <taxon>Rhodococcus erythropolis group</taxon>
    </lineage>
</organism>
<reference evidence="4 5" key="1">
    <citation type="journal article" date="2017" name="Poromechanics V (2013)">
        <title>Genomic Characterization of the Arsenic-Tolerant Actinobacterium, &lt;i&gt;Rhodococcus erythropolis&lt;/i&gt; S43.</title>
        <authorList>
            <person name="Retamal-Morales G."/>
            <person name="Mehnert M."/>
            <person name="Schwabe R."/>
            <person name="Tischler D."/>
            <person name="Schloemann M."/>
            <person name="Levican G.J."/>
        </authorList>
    </citation>
    <scope>NUCLEOTIDE SEQUENCE [LARGE SCALE GENOMIC DNA]</scope>
    <source>
        <strain evidence="4 5">S43</strain>
    </source>
</reference>
<dbReference type="PANTHER" id="PTHR30055">
    <property type="entry name" value="HTH-TYPE TRANSCRIPTIONAL REGULATOR RUTR"/>
    <property type="match status" value="1"/>
</dbReference>
<dbReference type="InterPro" id="IPR001647">
    <property type="entry name" value="HTH_TetR"/>
</dbReference>
<feature type="region of interest" description="Disordered" evidence="3">
    <location>
        <begin position="1"/>
        <end position="23"/>
    </location>
</feature>
<proteinExistence type="predicted"/>
<keyword evidence="1 2" id="KW-0238">DNA-binding</keyword>
<name>A0A0C3A7D0_RHOER</name>
<evidence type="ECO:0000313" key="5">
    <source>
        <dbReference type="Proteomes" id="UP000325576"/>
    </source>
</evidence>
<dbReference type="SUPFAM" id="SSF48498">
    <property type="entry name" value="Tetracyclin repressor-like, C-terminal domain"/>
    <property type="match status" value="1"/>
</dbReference>
<evidence type="ECO:0000256" key="1">
    <source>
        <dbReference type="ARBA" id="ARBA00023125"/>
    </source>
</evidence>
<dbReference type="PROSITE" id="PS50977">
    <property type="entry name" value="HTH_TETR_2"/>
    <property type="match status" value="1"/>
</dbReference>
<dbReference type="Proteomes" id="UP000325576">
    <property type="component" value="Unassembled WGS sequence"/>
</dbReference>
<dbReference type="GO" id="GO:0003700">
    <property type="term" value="F:DNA-binding transcription factor activity"/>
    <property type="evidence" value="ECO:0007669"/>
    <property type="project" value="TreeGrafter"/>
</dbReference>
<dbReference type="InterPro" id="IPR036271">
    <property type="entry name" value="Tet_transcr_reg_TetR-rel_C_sf"/>
</dbReference>
<dbReference type="Pfam" id="PF00440">
    <property type="entry name" value="TetR_N"/>
    <property type="match status" value="1"/>
</dbReference>
<protein>
    <submittedName>
        <fullName evidence="4">TetR family transcriptional regulator</fullName>
    </submittedName>
</protein>
<dbReference type="PRINTS" id="PR00455">
    <property type="entry name" value="HTHTETR"/>
</dbReference>
<evidence type="ECO:0000256" key="3">
    <source>
        <dbReference type="SAM" id="MobiDB-lite"/>
    </source>
</evidence>
<comment type="caution">
    <text evidence="4">The sequence shown here is derived from an EMBL/GenBank/DDBJ whole genome shotgun (WGS) entry which is preliminary data.</text>
</comment>
<dbReference type="EMBL" id="MRBO01000447">
    <property type="protein sequence ID" value="KAB2584328.1"/>
    <property type="molecule type" value="Genomic_DNA"/>
</dbReference>
<dbReference type="GO" id="GO:0000976">
    <property type="term" value="F:transcription cis-regulatory region binding"/>
    <property type="evidence" value="ECO:0007669"/>
    <property type="project" value="TreeGrafter"/>
</dbReference>
<dbReference type="InterPro" id="IPR041678">
    <property type="entry name" value="TetR_C_16"/>
</dbReference>
<dbReference type="InterPro" id="IPR009057">
    <property type="entry name" value="Homeodomain-like_sf"/>
</dbReference>
<dbReference type="AlphaFoldDB" id="A0A0C3A7D0"/>
<dbReference type="PANTHER" id="PTHR30055:SF235">
    <property type="entry name" value="TRANSCRIPTIONAL REGULATORY PROTEIN"/>
    <property type="match status" value="1"/>
</dbReference>
<sequence length="207" mass="22098">MNDNDTAPAPAPIRSGRRPGKSETRAQILDSARRAFSQNGFRRTTVRSIAAAADVDPAMIHHHFGSKEQLFTAAIALPIDPVQVLGPVHASPTVNLGENLLRAVIGLWESEHQPAILAAFRSAVSGDGSQLIQSFLLDVVLRDIIPRVDTPPGTGLIRAELVASQMAGLLVTRYVLGLEPLASLSVDALVPLVAPNLQRYLTGELPI</sequence>
<accession>A0A0C3A7D0</accession>
<evidence type="ECO:0000313" key="4">
    <source>
        <dbReference type="EMBL" id="KAB2584328.1"/>
    </source>
</evidence>
<gene>
    <name evidence="4" type="ORF">BS297_16180</name>
</gene>
<feature type="DNA-binding region" description="H-T-H motif" evidence="2">
    <location>
        <begin position="45"/>
        <end position="64"/>
    </location>
</feature>
<dbReference type="SUPFAM" id="SSF46689">
    <property type="entry name" value="Homeodomain-like"/>
    <property type="match status" value="1"/>
</dbReference>